<dbReference type="EMBL" id="JACIEP010000008">
    <property type="protein sequence ID" value="MBB4036634.1"/>
    <property type="molecule type" value="Genomic_DNA"/>
</dbReference>
<evidence type="ECO:0000313" key="3">
    <source>
        <dbReference type="EMBL" id="MBB4036634.1"/>
    </source>
</evidence>
<evidence type="ECO:0000313" key="4">
    <source>
        <dbReference type="Proteomes" id="UP000555103"/>
    </source>
</evidence>
<name>A0A840CSK2_9BACT</name>
<keyword evidence="4" id="KW-1185">Reference proteome</keyword>
<protein>
    <recommendedName>
        <fullName evidence="2">Tail sheath protein C-terminal domain-containing protein</fullName>
    </recommendedName>
</protein>
<organism evidence="3 4">
    <name type="scientific">Dysgonomonas hofstadii</name>
    <dbReference type="NCBI Taxonomy" id="637886"/>
    <lineage>
        <taxon>Bacteria</taxon>
        <taxon>Pseudomonadati</taxon>
        <taxon>Bacteroidota</taxon>
        <taxon>Bacteroidia</taxon>
        <taxon>Bacteroidales</taxon>
        <taxon>Dysgonomonadaceae</taxon>
        <taxon>Dysgonomonas</taxon>
    </lineage>
</organism>
<gene>
    <name evidence="3" type="ORF">GGR21_002540</name>
</gene>
<dbReference type="PANTHER" id="PTHR35861">
    <property type="match status" value="1"/>
</dbReference>
<dbReference type="AlphaFoldDB" id="A0A840CSK2"/>
<dbReference type="InterPro" id="IPR052042">
    <property type="entry name" value="Tail_sheath_structural"/>
</dbReference>
<evidence type="ECO:0000256" key="1">
    <source>
        <dbReference type="ARBA" id="ARBA00008005"/>
    </source>
</evidence>
<dbReference type="Gene3D" id="3.40.50.11780">
    <property type="match status" value="1"/>
</dbReference>
<accession>A0A840CSK2</accession>
<evidence type="ECO:0000259" key="2">
    <source>
        <dbReference type="Pfam" id="PF17482"/>
    </source>
</evidence>
<dbReference type="InterPro" id="IPR020287">
    <property type="entry name" value="Tail_sheath_C"/>
</dbReference>
<dbReference type="Proteomes" id="UP000555103">
    <property type="component" value="Unassembled WGS sequence"/>
</dbReference>
<reference evidence="3 4" key="1">
    <citation type="submission" date="2020-08" db="EMBL/GenBank/DDBJ databases">
        <title>Genomic Encyclopedia of Type Strains, Phase IV (KMG-IV): sequencing the most valuable type-strain genomes for metagenomic binning, comparative biology and taxonomic classification.</title>
        <authorList>
            <person name="Goeker M."/>
        </authorList>
    </citation>
    <scope>NUCLEOTIDE SEQUENCE [LARGE SCALE GENOMIC DNA]</scope>
    <source>
        <strain evidence="3 4">DSM 104969</strain>
    </source>
</reference>
<dbReference type="PANTHER" id="PTHR35861:SF1">
    <property type="entry name" value="PHAGE TAIL SHEATH PROTEIN"/>
    <property type="match status" value="1"/>
</dbReference>
<comment type="similarity">
    <text evidence="1">Belongs to the myoviridae tail sheath protein family.</text>
</comment>
<sequence length="543" mass="60878">MAMKTPGVYVIEKNAFPSSVVEVATAIPAFIGYTEKAGNGSLDLTNKPRRITSMAEYHSYFGGAPQPEFSFNVKKENVVTALLTENINEAEIQAKEKVIMASTKEEKAALEYSVTYDRTYTFYYNLLFFFANGGGSCYIVSVGNYNVKPDKKQILNGIDTLLKEQEPTMLVIPEAVNFSEKSDCKEIQEAMLKHCGYQMKNRIAILDIYSGDKEKSYREGVFKDKDVITSFRDDIGANFLNYGTAYYPWLNTSIISENDITFEYFSKEDSRATLVSFLTEKLIEPLDQLLGNEKDGKEQLRIGNRKKELEILIKNLGSSETDIQDRKSIHETLRNICPEYRELIKDMAQQINVLPPSAAMAGIYTMIDNTRGVWKAPANVSVANAIGPTVNITHEEQEDLNVPLSGKAINAIRTFTGEGIKVWGARTLDGNSLDWRYINVRRTMIMLEESIKNAARIYVFDPNVANTWISVKSMIGNFLNGIWKRGGLAGAAPDDAYSVHLGLGETMTPEDVLEGIMRITVLVAISRPAEFIEITFQQQMQKS</sequence>
<proteinExistence type="inferred from homology"/>
<dbReference type="Pfam" id="PF17482">
    <property type="entry name" value="Phage_sheath_1C"/>
    <property type="match status" value="1"/>
</dbReference>
<feature type="domain" description="Tail sheath protein C-terminal" evidence="2">
    <location>
        <begin position="434"/>
        <end position="495"/>
    </location>
</feature>
<comment type="caution">
    <text evidence="3">The sequence shown here is derived from an EMBL/GenBank/DDBJ whole genome shotgun (WGS) entry which is preliminary data.</text>
</comment>